<dbReference type="EMBL" id="BLXT01007217">
    <property type="protein sequence ID" value="GFO37344.1"/>
    <property type="molecule type" value="Genomic_DNA"/>
</dbReference>
<sequence length="108" mass="12456">TDYLRERLLRSQAQLSLSDQEAALYSRDNITNMIQSFERAMEKSGASAEPVIQAYIDAVLNADPLRCYLIHGFKRQCMDPFILLVRLRPFVPESIIQTVEKILFFFLG</sequence>
<accession>A0AAV4CZH6</accession>
<keyword evidence="2" id="KW-1185">Reference proteome</keyword>
<name>A0AAV4CZH6_9GAST</name>
<feature type="non-terminal residue" evidence="1">
    <location>
        <position position="1"/>
    </location>
</feature>
<dbReference type="AlphaFoldDB" id="A0AAV4CZH6"/>
<organism evidence="1 2">
    <name type="scientific">Plakobranchus ocellatus</name>
    <dbReference type="NCBI Taxonomy" id="259542"/>
    <lineage>
        <taxon>Eukaryota</taxon>
        <taxon>Metazoa</taxon>
        <taxon>Spiralia</taxon>
        <taxon>Lophotrochozoa</taxon>
        <taxon>Mollusca</taxon>
        <taxon>Gastropoda</taxon>
        <taxon>Heterobranchia</taxon>
        <taxon>Euthyneura</taxon>
        <taxon>Panpulmonata</taxon>
        <taxon>Sacoglossa</taxon>
        <taxon>Placobranchoidea</taxon>
        <taxon>Plakobranchidae</taxon>
        <taxon>Plakobranchus</taxon>
    </lineage>
</organism>
<evidence type="ECO:0000313" key="1">
    <source>
        <dbReference type="EMBL" id="GFO37344.1"/>
    </source>
</evidence>
<proteinExistence type="predicted"/>
<reference evidence="1 2" key="1">
    <citation type="journal article" date="2021" name="Elife">
        <title>Chloroplast acquisition without the gene transfer in kleptoplastic sea slugs, Plakobranchus ocellatus.</title>
        <authorList>
            <person name="Maeda T."/>
            <person name="Takahashi S."/>
            <person name="Yoshida T."/>
            <person name="Shimamura S."/>
            <person name="Takaki Y."/>
            <person name="Nagai Y."/>
            <person name="Toyoda A."/>
            <person name="Suzuki Y."/>
            <person name="Arimoto A."/>
            <person name="Ishii H."/>
            <person name="Satoh N."/>
            <person name="Nishiyama T."/>
            <person name="Hasebe M."/>
            <person name="Maruyama T."/>
            <person name="Minagawa J."/>
            <person name="Obokata J."/>
            <person name="Shigenobu S."/>
        </authorList>
    </citation>
    <scope>NUCLEOTIDE SEQUENCE [LARGE SCALE GENOMIC DNA]</scope>
</reference>
<dbReference type="Proteomes" id="UP000735302">
    <property type="component" value="Unassembled WGS sequence"/>
</dbReference>
<evidence type="ECO:0000313" key="2">
    <source>
        <dbReference type="Proteomes" id="UP000735302"/>
    </source>
</evidence>
<gene>
    <name evidence="1" type="ORF">PoB_006384900</name>
</gene>
<comment type="caution">
    <text evidence="1">The sequence shown here is derived from an EMBL/GenBank/DDBJ whole genome shotgun (WGS) entry which is preliminary data.</text>
</comment>
<protein>
    <submittedName>
        <fullName evidence="1">Uncharacterized protein</fullName>
    </submittedName>
</protein>